<name>A0AAW4VLQ7_9FIRM</name>
<reference evidence="1" key="1">
    <citation type="submission" date="2021-10" db="EMBL/GenBank/DDBJ databases">
        <title>Collection of gut derived symbiotic bacterial strains cultured from healthy donors.</title>
        <authorList>
            <person name="Lin H."/>
            <person name="Littmann E."/>
            <person name="Kohout C."/>
            <person name="Pamer E.G."/>
        </authorList>
    </citation>
    <scope>NUCLEOTIDE SEQUENCE</scope>
    <source>
        <strain evidence="1">DFI.5.2</strain>
    </source>
</reference>
<evidence type="ECO:0000313" key="1">
    <source>
        <dbReference type="EMBL" id="MCB8562711.1"/>
    </source>
</evidence>
<proteinExistence type="predicted"/>
<accession>A0AAW4VLQ7</accession>
<sequence>MVRSNSIIRNLLKDVGDNHFAVSNLDTSCAFAGDANDEIQFFRCRTGNPSNSFSARKMMYLPISLRSKSGNYRFSIPGNPSLYLANSFYGCWIETGFPADIDFNVSPVLLDGKQKILNLVVGIRDFSELNELEDTYLAKATYVNDCNII</sequence>
<dbReference type="Proteomes" id="UP001197827">
    <property type="component" value="Unassembled WGS sequence"/>
</dbReference>
<dbReference type="AlphaFoldDB" id="A0AAW4VLQ7"/>
<comment type="caution">
    <text evidence="1">The sequence shown here is derived from an EMBL/GenBank/DDBJ whole genome shotgun (WGS) entry which is preliminary data.</text>
</comment>
<dbReference type="EMBL" id="JAJDKQ010000029">
    <property type="protein sequence ID" value="MCB8562711.1"/>
    <property type="molecule type" value="Genomic_DNA"/>
</dbReference>
<organism evidence="1 2">
    <name type="scientific">Faecalibacillus intestinalis</name>
    <dbReference type="NCBI Taxonomy" id="1982626"/>
    <lineage>
        <taxon>Bacteria</taxon>
        <taxon>Bacillati</taxon>
        <taxon>Bacillota</taxon>
        <taxon>Erysipelotrichia</taxon>
        <taxon>Erysipelotrichales</taxon>
        <taxon>Coprobacillaceae</taxon>
        <taxon>Faecalibacillus</taxon>
    </lineage>
</organism>
<dbReference type="RefSeq" id="WP_117851894.1">
    <property type="nucleotide sequence ID" value="NZ_JAJDKQ010000029.1"/>
</dbReference>
<evidence type="ECO:0000313" key="2">
    <source>
        <dbReference type="Proteomes" id="UP001197827"/>
    </source>
</evidence>
<protein>
    <submittedName>
        <fullName evidence="1">Uncharacterized protein</fullName>
    </submittedName>
</protein>
<gene>
    <name evidence="1" type="ORF">LJD74_12010</name>
</gene>